<dbReference type="PANTHER" id="PTHR41878">
    <property type="entry name" value="LEXA REPRESSOR-RELATED"/>
    <property type="match status" value="1"/>
</dbReference>
<protein>
    <submittedName>
        <fullName evidence="2">Plasmid pRiA4b ORF-3 family protein</fullName>
    </submittedName>
</protein>
<dbReference type="PANTHER" id="PTHR41878:SF1">
    <property type="entry name" value="TNPR PROTEIN"/>
    <property type="match status" value="1"/>
</dbReference>
<dbReference type="AlphaFoldDB" id="A0A9Q9CHU2"/>
<dbReference type="EMBL" id="CP071250">
    <property type="protein sequence ID" value="UUF08808.1"/>
    <property type="molecule type" value="Genomic_DNA"/>
</dbReference>
<gene>
    <name evidence="2" type="ORF">J0J70_01925</name>
</gene>
<evidence type="ECO:0000259" key="1">
    <source>
        <dbReference type="Pfam" id="PF07929"/>
    </source>
</evidence>
<dbReference type="Pfam" id="PF07929">
    <property type="entry name" value="PRiA4_ORF3"/>
    <property type="match status" value="1"/>
</dbReference>
<dbReference type="InterPro" id="IPR024047">
    <property type="entry name" value="MM3350-like_sf"/>
</dbReference>
<dbReference type="RefSeq" id="WP_055243681.1">
    <property type="nucleotide sequence ID" value="NZ_CP071250.1"/>
</dbReference>
<dbReference type="SUPFAM" id="SSF159941">
    <property type="entry name" value="MM3350-like"/>
    <property type="match status" value="1"/>
</dbReference>
<dbReference type="Proteomes" id="UP001058072">
    <property type="component" value="Chromosome"/>
</dbReference>
<proteinExistence type="predicted"/>
<reference evidence="2" key="1">
    <citation type="submission" date="2021-03" db="EMBL/GenBank/DDBJ databases">
        <title>Comparative Genomics and Metabolomics in the genus Turicibacter.</title>
        <authorList>
            <person name="Maki J."/>
            <person name="Looft T."/>
        </authorList>
    </citation>
    <scope>NUCLEOTIDE SEQUENCE</scope>
    <source>
        <strain evidence="2">ISU324</strain>
    </source>
</reference>
<evidence type="ECO:0000313" key="3">
    <source>
        <dbReference type="Proteomes" id="UP001058072"/>
    </source>
</evidence>
<name>A0A9Q9CHU2_9FIRM</name>
<evidence type="ECO:0000313" key="2">
    <source>
        <dbReference type="EMBL" id="UUF08808.1"/>
    </source>
</evidence>
<accession>A0A9Q9CHU2</accession>
<dbReference type="Gene3D" id="3.10.290.30">
    <property type="entry name" value="MM3350-like"/>
    <property type="match status" value="1"/>
</dbReference>
<sequence length="195" mass="23326">MKFYQLKIELQGLNVWRRVVVPEDITFYELKQVVDASFGWSSYHEYELAIKENLVFVDRAEEKNTSYSCLPYEYKESRTSNVFDYVKSRQVIQYLYDFGDEWLHKIKVEKVYKDIINEEFFCLEGEGICPPEDCGGVGGYLYALEVLSNPEDDEYEHMIEWLGIDDVSELQVDFDKDEVNKYLKRMKQLRELRKR</sequence>
<dbReference type="InterPro" id="IPR012912">
    <property type="entry name" value="Plasmid_pRiA4b_Orf3-like"/>
</dbReference>
<feature type="domain" description="Plasmid pRiA4b Orf3-like" evidence="1">
    <location>
        <begin position="3"/>
        <end position="180"/>
    </location>
</feature>
<organism evidence="2 3">
    <name type="scientific">Turicibacter bilis</name>
    <dbReference type="NCBI Taxonomy" id="2735723"/>
    <lineage>
        <taxon>Bacteria</taxon>
        <taxon>Bacillati</taxon>
        <taxon>Bacillota</taxon>
        <taxon>Erysipelotrichia</taxon>
        <taxon>Erysipelotrichales</taxon>
        <taxon>Turicibacteraceae</taxon>
        <taxon>Turicibacter</taxon>
    </lineage>
</organism>